<gene>
    <name evidence="2" type="ORF">LSH36_22g10047</name>
</gene>
<comment type="caution">
    <text evidence="2">The sequence shown here is derived from an EMBL/GenBank/DDBJ whole genome shotgun (WGS) entry which is preliminary data.</text>
</comment>
<keyword evidence="1" id="KW-1133">Transmembrane helix</keyword>
<proteinExistence type="predicted"/>
<keyword evidence="1" id="KW-0812">Transmembrane</keyword>
<sequence>MDEEGSKPRTPKRLLTSIAYTLIAASSVILLVAYSISAKNKLLEFQAPPINTRIKNVLRPLARDDWQIVVTGMAYVYSAFLDSTSGEEYSLIRILGSLRKEELIRIVSPNQRNNYSCRLWLISVDALQPDTFTTDVDVIRYVASMME</sequence>
<feature type="transmembrane region" description="Helical" evidence="1">
    <location>
        <begin position="14"/>
        <end position="36"/>
    </location>
</feature>
<dbReference type="Proteomes" id="UP001208570">
    <property type="component" value="Unassembled WGS sequence"/>
</dbReference>
<evidence type="ECO:0000256" key="1">
    <source>
        <dbReference type="SAM" id="Phobius"/>
    </source>
</evidence>
<evidence type="ECO:0000313" key="2">
    <source>
        <dbReference type="EMBL" id="KAK2167943.1"/>
    </source>
</evidence>
<evidence type="ECO:0000313" key="3">
    <source>
        <dbReference type="Proteomes" id="UP001208570"/>
    </source>
</evidence>
<keyword evidence="1" id="KW-0472">Membrane</keyword>
<reference evidence="2" key="1">
    <citation type="journal article" date="2023" name="Mol. Biol. Evol.">
        <title>Third-Generation Sequencing Reveals the Adaptive Role of the Epigenome in Three Deep-Sea Polychaetes.</title>
        <authorList>
            <person name="Perez M."/>
            <person name="Aroh O."/>
            <person name="Sun Y."/>
            <person name="Lan Y."/>
            <person name="Juniper S.K."/>
            <person name="Young C.R."/>
            <person name="Angers B."/>
            <person name="Qian P.Y."/>
        </authorList>
    </citation>
    <scope>NUCLEOTIDE SEQUENCE</scope>
    <source>
        <strain evidence="2">P08H-3</strain>
    </source>
</reference>
<name>A0AAD9KA63_9ANNE</name>
<accession>A0AAD9KA63</accession>
<dbReference type="AlphaFoldDB" id="A0AAD9KA63"/>
<keyword evidence="3" id="KW-1185">Reference proteome</keyword>
<dbReference type="EMBL" id="JAODUP010000022">
    <property type="protein sequence ID" value="KAK2167943.1"/>
    <property type="molecule type" value="Genomic_DNA"/>
</dbReference>
<protein>
    <submittedName>
        <fullName evidence="2">Uncharacterized protein</fullName>
    </submittedName>
</protein>
<organism evidence="2 3">
    <name type="scientific">Paralvinella palmiformis</name>
    <dbReference type="NCBI Taxonomy" id="53620"/>
    <lineage>
        <taxon>Eukaryota</taxon>
        <taxon>Metazoa</taxon>
        <taxon>Spiralia</taxon>
        <taxon>Lophotrochozoa</taxon>
        <taxon>Annelida</taxon>
        <taxon>Polychaeta</taxon>
        <taxon>Sedentaria</taxon>
        <taxon>Canalipalpata</taxon>
        <taxon>Terebellida</taxon>
        <taxon>Terebelliformia</taxon>
        <taxon>Alvinellidae</taxon>
        <taxon>Paralvinella</taxon>
    </lineage>
</organism>